<protein>
    <submittedName>
        <fullName evidence="1">Uncharacterized protein</fullName>
    </submittedName>
</protein>
<sequence length="76" mass="8862">MEDQRVDAEHCLDNGMMRILHRVVVVAGAGISWSGTRFGYIAEKQRFDAEHLSMHIIWIQKCGCHRSHSRIDWGRR</sequence>
<evidence type="ECO:0000313" key="2">
    <source>
        <dbReference type="Proteomes" id="UP001589691"/>
    </source>
</evidence>
<dbReference type="EMBL" id="JBHLZY010000025">
    <property type="protein sequence ID" value="MFB9770318.1"/>
    <property type="molecule type" value="Genomic_DNA"/>
</dbReference>
<reference evidence="1 2" key="1">
    <citation type="submission" date="2024-09" db="EMBL/GenBank/DDBJ databases">
        <authorList>
            <person name="Sun Q."/>
            <person name="Mori K."/>
        </authorList>
    </citation>
    <scope>NUCLEOTIDE SEQUENCE [LARGE SCALE GENOMIC DNA]</scope>
    <source>
        <strain evidence="1 2">TBRC 4576</strain>
    </source>
</reference>
<proteinExistence type="predicted"/>
<gene>
    <name evidence="1" type="ORF">ACFFLI_10640</name>
</gene>
<accession>A0ABV5WVZ8</accession>
<comment type="caution">
    <text evidence="1">The sequence shown here is derived from an EMBL/GenBank/DDBJ whole genome shotgun (WGS) entry which is preliminary data.</text>
</comment>
<keyword evidence="2" id="KW-1185">Reference proteome</keyword>
<evidence type="ECO:0000313" key="1">
    <source>
        <dbReference type="EMBL" id="MFB9770318.1"/>
    </source>
</evidence>
<name>A0ABV5WVZ8_9LACO</name>
<dbReference type="Proteomes" id="UP001589691">
    <property type="component" value="Unassembled WGS sequence"/>
</dbReference>
<dbReference type="RefSeq" id="WP_379811003.1">
    <property type="nucleotide sequence ID" value="NZ_JBHLZY010000025.1"/>
</dbReference>
<organism evidence="1 2">
    <name type="scientific">Lactiplantibacillus modestisalitolerans</name>
    <dbReference type="NCBI Taxonomy" id="1457219"/>
    <lineage>
        <taxon>Bacteria</taxon>
        <taxon>Bacillati</taxon>
        <taxon>Bacillota</taxon>
        <taxon>Bacilli</taxon>
        <taxon>Lactobacillales</taxon>
        <taxon>Lactobacillaceae</taxon>
        <taxon>Lactiplantibacillus</taxon>
    </lineage>
</organism>